<dbReference type="InterPro" id="IPR011576">
    <property type="entry name" value="Pyridox_Oxase_N"/>
</dbReference>
<dbReference type="Gene3D" id="2.30.110.10">
    <property type="entry name" value="Electron Transport, Fmn-binding Protein, Chain A"/>
    <property type="match status" value="1"/>
</dbReference>
<dbReference type="Proteomes" id="UP001501470">
    <property type="component" value="Unassembled WGS sequence"/>
</dbReference>
<keyword evidence="1" id="KW-0560">Oxidoreductase</keyword>
<name>A0ABN2C8Y0_9ACTN</name>
<dbReference type="PANTHER" id="PTHR35176:SF6">
    <property type="entry name" value="HEME OXYGENASE HI_0854-RELATED"/>
    <property type="match status" value="1"/>
</dbReference>
<dbReference type="SUPFAM" id="SSF50475">
    <property type="entry name" value="FMN-binding split barrel"/>
    <property type="match status" value="1"/>
</dbReference>
<feature type="domain" description="Pyridoxamine 5'-phosphate oxidase N-terminal" evidence="2">
    <location>
        <begin position="5"/>
        <end position="125"/>
    </location>
</feature>
<keyword evidence="4" id="KW-1185">Reference proteome</keyword>
<evidence type="ECO:0000313" key="4">
    <source>
        <dbReference type="Proteomes" id="UP001501470"/>
    </source>
</evidence>
<evidence type="ECO:0000313" key="3">
    <source>
        <dbReference type="EMBL" id="GAA1553511.1"/>
    </source>
</evidence>
<dbReference type="Pfam" id="PF01243">
    <property type="entry name" value="PNPOx_N"/>
    <property type="match status" value="1"/>
</dbReference>
<organism evidence="3 4">
    <name type="scientific">Dactylosporangium maewongense</name>
    <dbReference type="NCBI Taxonomy" id="634393"/>
    <lineage>
        <taxon>Bacteria</taxon>
        <taxon>Bacillati</taxon>
        <taxon>Actinomycetota</taxon>
        <taxon>Actinomycetes</taxon>
        <taxon>Micromonosporales</taxon>
        <taxon>Micromonosporaceae</taxon>
        <taxon>Dactylosporangium</taxon>
    </lineage>
</organism>
<proteinExistence type="predicted"/>
<protein>
    <submittedName>
        <fullName evidence="3">PPOX class F420-dependent oxidoreductase</fullName>
    </submittedName>
</protein>
<dbReference type="PANTHER" id="PTHR35176">
    <property type="entry name" value="HEME OXYGENASE HI_0854-RELATED"/>
    <property type="match status" value="1"/>
</dbReference>
<sequence length="130" mass="14258">MPELDADVARLVEDVNYAHIATLLPDGSPHSVPVWIDREGDRLAVLTGPGSRKARNVARDPRVAISIIDHAQPYATALIRGRVTEVLDGDDAWRVIDRIAVKYTGAPYPLRSDRVVLLIEPDRAQAPSFG</sequence>
<reference evidence="3 4" key="1">
    <citation type="journal article" date="2019" name="Int. J. Syst. Evol. Microbiol.">
        <title>The Global Catalogue of Microorganisms (GCM) 10K type strain sequencing project: providing services to taxonomists for standard genome sequencing and annotation.</title>
        <authorList>
            <consortium name="The Broad Institute Genomics Platform"/>
            <consortium name="The Broad Institute Genome Sequencing Center for Infectious Disease"/>
            <person name="Wu L."/>
            <person name="Ma J."/>
        </authorList>
    </citation>
    <scope>NUCLEOTIDE SEQUENCE [LARGE SCALE GENOMIC DNA]</scope>
    <source>
        <strain evidence="3 4">JCM 15933</strain>
    </source>
</reference>
<dbReference type="RefSeq" id="WP_344509999.1">
    <property type="nucleotide sequence ID" value="NZ_BAAAQD010000023.1"/>
</dbReference>
<comment type="caution">
    <text evidence="3">The sequence shown here is derived from an EMBL/GenBank/DDBJ whole genome shotgun (WGS) entry which is preliminary data.</text>
</comment>
<dbReference type="InterPro" id="IPR012349">
    <property type="entry name" value="Split_barrel_FMN-bd"/>
</dbReference>
<dbReference type="InterPro" id="IPR019920">
    <property type="entry name" value="F420-binding_dom_put"/>
</dbReference>
<dbReference type="InterPro" id="IPR052019">
    <property type="entry name" value="F420H2_bilvrd_red/Heme_oxyg"/>
</dbReference>
<accession>A0ABN2C8Y0</accession>
<gene>
    <name evidence="3" type="ORF">GCM10009827_087780</name>
</gene>
<evidence type="ECO:0000256" key="1">
    <source>
        <dbReference type="ARBA" id="ARBA00023002"/>
    </source>
</evidence>
<dbReference type="EMBL" id="BAAAQD010000023">
    <property type="protein sequence ID" value="GAA1553511.1"/>
    <property type="molecule type" value="Genomic_DNA"/>
</dbReference>
<dbReference type="NCBIfam" id="TIGR03618">
    <property type="entry name" value="Rv1155_F420"/>
    <property type="match status" value="1"/>
</dbReference>
<evidence type="ECO:0000259" key="2">
    <source>
        <dbReference type="Pfam" id="PF01243"/>
    </source>
</evidence>